<gene>
    <name evidence="3" type="ORF">FA13DRAFT_1711685</name>
</gene>
<organism evidence="3 4">
    <name type="scientific">Coprinellus micaceus</name>
    <name type="common">Glistening ink-cap mushroom</name>
    <name type="synonym">Coprinus micaceus</name>
    <dbReference type="NCBI Taxonomy" id="71717"/>
    <lineage>
        <taxon>Eukaryota</taxon>
        <taxon>Fungi</taxon>
        <taxon>Dikarya</taxon>
        <taxon>Basidiomycota</taxon>
        <taxon>Agaricomycotina</taxon>
        <taxon>Agaricomycetes</taxon>
        <taxon>Agaricomycetidae</taxon>
        <taxon>Agaricales</taxon>
        <taxon>Agaricineae</taxon>
        <taxon>Psathyrellaceae</taxon>
        <taxon>Coprinellus</taxon>
    </lineage>
</organism>
<feature type="region of interest" description="Disordered" evidence="2">
    <location>
        <begin position="98"/>
        <end position="142"/>
    </location>
</feature>
<evidence type="ECO:0000256" key="2">
    <source>
        <dbReference type="SAM" id="MobiDB-lite"/>
    </source>
</evidence>
<protein>
    <submittedName>
        <fullName evidence="3">Uncharacterized protein</fullName>
    </submittedName>
</protein>
<reference evidence="3 4" key="1">
    <citation type="journal article" date="2019" name="Nat. Ecol. Evol.">
        <title>Megaphylogeny resolves global patterns of mushroom evolution.</title>
        <authorList>
            <person name="Varga T."/>
            <person name="Krizsan K."/>
            <person name="Foldi C."/>
            <person name="Dima B."/>
            <person name="Sanchez-Garcia M."/>
            <person name="Sanchez-Ramirez S."/>
            <person name="Szollosi G.J."/>
            <person name="Szarkandi J.G."/>
            <person name="Papp V."/>
            <person name="Albert L."/>
            <person name="Andreopoulos W."/>
            <person name="Angelini C."/>
            <person name="Antonin V."/>
            <person name="Barry K.W."/>
            <person name="Bougher N.L."/>
            <person name="Buchanan P."/>
            <person name="Buyck B."/>
            <person name="Bense V."/>
            <person name="Catcheside P."/>
            <person name="Chovatia M."/>
            <person name="Cooper J."/>
            <person name="Damon W."/>
            <person name="Desjardin D."/>
            <person name="Finy P."/>
            <person name="Geml J."/>
            <person name="Haridas S."/>
            <person name="Hughes K."/>
            <person name="Justo A."/>
            <person name="Karasinski D."/>
            <person name="Kautmanova I."/>
            <person name="Kiss B."/>
            <person name="Kocsube S."/>
            <person name="Kotiranta H."/>
            <person name="LaButti K.M."/>
            <person name="Lechner B.E."/>
            <person name="Liimatainen K."/>
            <person name="Lipzen A."/>
            <person name="Lukacs Z."/>
            <person name="Mihaltcheva S."/>
            <person name="Morgado L.N."/>
            <person name="Niskanen T."/>
            <person name="Noordeloos M.E."/>
            <person name="Ohm R.A."/>
            <person name="Ortiz-Santana B."/>
            <person name="Ovrebo C."/>
            <person name="Racz N."/>
            <person name="Riley R."/>
            <person name="Savchenko A."/>
            <person name="Shiryaev A."/>
            <person name="Soop K."/>
            <person name="Spirin V."/>
            <person name="Szebenyi C."/>
            <person name="Tomsovsky M."/>
            <person name="Tulloss R.E."/>
            <person name="Uehling J."/>
            <person name="Grigoriev I.V."/>
            <person name="Vagvolgyi C."/>
            <person name="Papp T."/>
            <person name="Martin F.M."/>
            <person name="Miettinen O."/>
            <person name="Hibbett D.S."/>
            <person name="Nagy L.G."/>
        </authorList>
    </citation>
    <scope>NUCLEOTIDE SEQUENCE [LARGE SCALE GENOMIC DNA]</scope>
    <source>
        <strain evidence="3 4">FP101781</strain>
    </source>
</reference>
<feature type="coiled-coil region" evidence="1">
    <location>
        <begin position="175"/>
        <end position="237"/>
    </location>
</feature>
<keyword evidence="1" id="KW-0175">Coiled coil</keyword>
<feature type="compositionally biased region" description="Polar residues" evidence="2">
    <location>
        <begin position="102"/>
        <end position="111"/>
    </location>
</feature>
<proteinExistence type="predicted"/>
<name>A0A4Y7T3D5_COPMI</name>
<dbReference type="EMBL" id="QPFP01000031">
    <property type="protein sequence ID" value="TEB28676.1"/>
    <property type="molecule type" value="Genomic_DNA"/>
</dbReference>
<keyword evidence="4" id="KW-1185">Reference proteome</keyword>
<dbReference type="Proteomes" id="UP000298030">
    <property type="component" value="Unassembled WGS sequence"/>
</dbReference>
<comment type="caution">
    <text evidence="3">The sequence shown here is derived from an EMBL/GenBank/DDBJ whole genome shotgun (WGS) entry which is preliminary data.</text>
</comment>
<dbReference type="AlphaFoldDB" id="A0A4Y7T3D5"/>
<evidence type="ECO:0000313" key="4">
    <source>
        <dbReference type="Proteomes" id="UP000298030"/>
    </source>
</evidence>
<evidence type="ECO:0000313" key="3">
    <source>
        <dbReference type="EMBL" id="TEB28676.1"/>
    </source>
</evidence>
<sequence length="286" mass="31671">MPKDESATSISAPGLHPIGHIATRALARPPVRRASVVGVPSRLRYGFVPSSYMPSLSVSDVFGVGSSASIVVAGVGLEKPEVELGVPKNAAVKRALVRRGSENSQGSSMSFHGTEAPELEVEATEHQRSEAAFSGDPLLNHAKDRRDQVDTRLDFGPEAGASQERLRLEGAIQVIDTLNNRIGAMERTEQRLKKQLREEKERLKNSKADAEGALHLLVMAEEKIAEAENQVVAMRDDVDRYRRWWLTEYYSLKVVLAKLSHADRIDVYHIFEAAQERFETFSNTRG</sequence>
<accession>A0A4Y7T3D5</accession>
<evidence type="ECO:0000256" key="1">
    <source>
        <dbReference type="SAM" id="Coils"/>
    </source>
</evidence>